<reference evidence="10" key="1">
    <citation type="submission" date="2016-10" db="EMBL/GenBank/DDBJ databases">
        <authorList>
            <person name="Varghese N."/>
            <person name="Submissions S."/>
        </authorList>
    </citation>
    <scope>NUCLEOTIDE SEQUENCE [LARGE SCALE GENOMIC DNA]</scope>
    <source>
        <strain evidence="10">NLAE-zl-G277</strain>
    </source>
</reference>
<dbReference type="InterPro" id="IPR001851">
    <property type="entry name" value="ABC_transp_permease"/>
</dbReference>
<dbReference type="PANTHER" id="PTHR32196:SF21">
    <property type="entry name" value="ABC TRANSPORTER PERMEASE PROTEIN YPHD-RELATED"/>
    <property type="match status" value="1"/>
</dbReference>
<feature type="transmembrane region" description="Helical" evidence="8">
    <location>
        <begin position="289"/>
        <end position="310"/>
    </location>
</feature>
<gene>
    <name evidence="9" type="ORF">SAMN05216313_111132</name>
</gene>
<name>A0A1I0GEP0_9FIRM</name>
<keyword evidence="4" id="KW-0997">Cell inner membrane</keyword>
<evidence type="ECO:0000256" key="7">
    <source>
        <dbReference type="ARBA" id="ARBA00023136"/>
    </source>
</evidence>
<keyword evidence="2" id="KW-0813">Transport</keyword>
<sequence>MNDNVKLALYRFRYAIILLAVVLGLTLATPKFFSSNNFLNILWAVSIVGIISMGATFVILVGRIDLSMGQTAALSGITAALLIKGGTPIPAAIAAACCVGAAVGVVNGLLVIQFHVPEFITTLATGSIITGIAQMISRGKTISIMESKAYIFLGSGKIADIPIPIFCFLFSFLIAFFILNYMVLGRKCYAVGGNARAARVSNINVKRVVVFAYVLSGIAAAFGGIILSALNQQASASTASGYELDVIAAIVIGGASMSGGVGTIPGTVFGVVLIGLINNGLNLLSVPGTWHPVVKGVIILAAVAFNNYSIRFMKSQKVEKKTAGAV</sequence>
<feature type="transmembrane region" description="Helical" evidence="8">
    <location>
        <begin position="119"/>
        <end position="137"/>
    </location>
</feature>
<dbReference type="EMBL" id="FOIM01000011">
    <property type="protein sequence ID" value="SET69526.1"/>
    <property type="molecule type" value="Genomic_DNA"/>
</dbReference>
<evidence type="ECO:0000256" key="1">
    <source>
        <dbReference type="ARBA" id="ARBA00004651"/>
    </source>
</evidence>
<accession>A0A1I0GEP0</accession>
<keyword evidence="10" id="KW-1185">Reference proteome</keyword>
<feature type="transmembrane region" description="Helical" evidence="8">
    <location>
        <begin position="244"/>
        <end position="277"/>
    </location>
</feature>
<evidence type="ECO:0000256" key="2">
    <source>
        <dbReference type="ARBA" id="ARBA00022448"/>
    </source>
</evidence>
<feature type="transmembrane region" description="Helical" evidence="8">
    <location>
        <begin position="41"/>
        <end position="61"/>
    </location>
</feature>
<organism evidence="9 10">
    <name type="scientific">Enterocloster lavalensis</name>
    <dbReference type="NCBI Taxonomy" id="460384"/>
    <lineage>
        <taxon>Bacteria</taxon>
        <taxon>Bacillati</taxon>
        <taxon>Bacillota</taxon>
        <taxon>Clostridia</taxon>
        <taxon>Lachnospirales</taxon>
        <taxon>Lachnospiraceae</taxon>
        <taxon>Enterocloster</taxon>
    </lineage>
</organism>
<feature type="transmembrane region" description="Helical" evidence="8">
    <location>
        <begin position="12"/>
        <end position="29"/>
    </location>
</feature>
<evidence type="ECO:0000256" key="5">
    <source>
        <dbReference type="ARBA" id="ARBA00022692"/>
    </source>
</evidence>
<proteinExistence type="predicted"/>
<protein>
    <submittedName>
        <fullName evidence="9">Ribose transport system permease protein</fullName>
    </submittedName>
</protein>
<keyword evidence="3" id="KW-1003">Cell membrane</keyword>
<dbReference type="CDD" id="cd06579">
    <property type="entry name" value="TM_PBP1_transp_AraH_like"/>
    <property type="match status" value="1"/>
</dbReference>
<evidence type="ECO:0000256" key="6">
    <source>
        <dbReference type="ARBA" id="ARBA00022989"/>
    </source>
</evidence>
<dbReference type="GO" id="GO:0022857">
    <property type="term" value="F:transmembrane transporter activity"/>
    <property type="evidence" value="ECO:0007669"/>
    <property type="project" value="InterPro"/>
</dbReference>
<evidence type="ECO:0000313" key="10">
    <source>
        <dbReference type="Proteomes" id="UP000198508"/>
    </source>
</evidence>
<dbReference type="Pfam" id="PF02653">
    <property type="entry name" value="BPD_transp_2"/>
    <property type="match status" value="1"/>
</dbReference>
<feature type="transmembrane region" description="Helical" evidence="8">
    <location>
        <begin position="158"/>
        <end position="179"/>
    </location>
</feature>
<dbReference type="PANTHER" id="PTHR32196">
    <property type="entry name" value="ABC TRANSPORTER PERMEASE PROTEIN YPHD-RELATED-RELATED"/>
    <property type="match status" value="1"/>
</dbReference>
<dbReference type="RefSeq" id="WP_092364063.1">
    <property type="nucleotide sequence ID" value="NZ_FOIM01000011.1"/>
</dbReference>
<evidence type="ECO:0000256" key="8">
    <source>
        <dbReference type="SAM" id="Phobius"/>
    </source>
</evidence>
<keyword evidence="7 8" id="KW-0472">Membrane</keyword>
<keyword evidence="6 8" id="KW-1133">Transmembrane helix</keyword>
<feature type="transmembrane region" description="Helical" evidence="8">
    <location>
        <begin position="210"/>
        <end position="232"/>
    </location>
</feature>
<dbReference type="STRING" id="460384.SAMN05216313_111132"/>
<evidence type="ECO:0000313" key="9">
    <source>
        <dbReference type="EMBL" id="SET69526.1"/>
    </source>
</evidence>
<keyword evidence="5 8" id="KW-0812">Transmembrane</keyword>
<evidence type="ECO:0000256" key="4">
    <source>
        <dbReference type="ARBA" id="ARBA00022519"/>
    </source>
</evidence>
<dbReference type="AlphaFoldDB" id="A0A1I0GEP0"/>
<evidence type="ECO:0000256" key="3">
    <source>
        <dbReference type="ARBA" id="ARBA00022475"/>
    </source>
</evidence>
<comment type="subcellular location">
    <subcellularLocation>
        <location evidence="1">Cell membrane</location>
        <topology evidence="1">Multi-pass membrane protein</topology>
    </subcellularLocation>
</comment>
<dbReference type="Proteomes" id="UP000198508">
    <property type="component" value="Unassembled WGS sequence"/>
</dbReference>
<dbReference type="GO" id="GO:0005886">
    <property type="term" value="C:plasma membrane"/>
    <property type="evidence" value="ECO:0007669"/>
    <property type="project" value="UniProtKB-SubCell"/>
</dbReference>